<evidence type="ECO:0000256" key="2">
    <source>
        <dbReference type="ARBA" id="ARBA00022748"/>
    </source>
</evidence>
<name>A0A4U6QEX2_9ACTN</name>
<organism evidence="7 8">
    <name type="scientific">Nakamurella flava</name>
    <dbReference type="NCBI Taxonomy" id="2576308"/>
    <lineage>
        <taxon>Bacteria</taxon>
        <taxon>Bacillati</taxon>
        <taxon>Actinomycetota</taxon>
        <taxon>Actinomycetes</taxon>
        <taxon>Nakamurellales</taxon>
        <taxon>Nakamurellaceae</taxon>
        <taxon>Nakamurella</taxon>
    </lineage>
</organism>
<comment type="subcellular location">
    <subcellularLocation>
        <location evidence="1">Cell envelope</location>
    </subcellularLocation>
</comment>
<dbReference type="Gene3D" id="3.40.30.10">
    <property type="entry name" value="Glutaredoxin"/>
    <property type="match status" value="1"/>
</dbReference>
<comment type="caution">
    <text evidence="7">The sequence shown here is derived from an EMBL/GenBank/DDBJ whole genome shotgun (WGS) entry which is preliminary data.</text>
</comment>
<dbReference type="InterPro" id="IPR050553">
    <property type="entry name" value="Thioredoxin_ResA/DsbE_sf"/>
</dbReference>
<dbReference type="GO" id="GO:0016491">
    <property type="term" value="F:oxidoreductase activity"/>
    <property type="evidence" value="ECO:0007669"/>
    <property type="project" value="InterPro"/>
</dbReference>
<evidence type="ECO:0000256" key="3">
    <source>
        <dbReference type="ARBA" id="ARBA00022968"/>
    </source>
</evidence>
<dbReference type="GO" id="GO:0017004">
    <property type="term" value="P:cytochrome complex assembly"/>
    <property type="evidence" value="ECO:0007669"/>
    <property type="project" value="UniProtKB-KW"/>
</dbReference>
<dbReference type="GO" id="GO:0016209">
    <property type="term" value="F:antioxidant activity"/>
    <property type="evidence" value="ECO:0007669"/>
    <property type="project" value="InterPro"/>
</dbReference>
<evidence type="ECO:0000256" key="4">
    <source>
        <dbReference type="ARBA" id="ARBA00023157"/>
    </source>
</evidence>
<dbReference type="PANTHER" id="PTHR42852">
    <property type="entry name" value="THIOL:DISULFIDE INTERCHANGE PROTEIN DSBE"/>
    <property type="match status" value="1"/>
</dbReference>
<dbReference type="EMBL" id="SZZH01000003">
    <property type="protein sequence ID" value="TKV58572.1"/>
    <property type="molecule type" value="Genomic_DNA"/>
</dbReference>
<evidence type="ECO:0000256" key="5">
    <source>
        <dbReference type="ARBA" id="ARBA00023284"/>
    </source>
</evidence>
<dbReference type="InterPro" id="IPR013766">
    <property type="entry name" value="Thioredoxin_domain"/>
</dbReference>
<keyword evidence="3" id="KW-0812">Transmembrane</keyword>
<sequence length="203" mass="21034">MTTRSRTRGPAGRVLGALVAVLAVVLAGCTSGNDQAVFGGSFSFVSPGGKSEFSYPVSERGTLGNLSGPDLADEGKTLSLADYEGKVVVVNFWGSWCGPCRAEAPDLNAAATQLQPDGVQFLGINVKDTRSDGADFATGKQVPYPSIFDPSLRTITSIRGYPVSGIPSTLVVDRKGGVAQVWLRPVTETELVAAVSAIASEPA</sequence>
<dbReference type="Proteomes" id="UP000306985">
    <property type="component" value="Unassembled WGS sequence"/>
</dbReference>
<dbReference type="Pfam" id="PF00578">
    <property type="entry name" value="AhpC-TSA"/>
    <property type="match status" value="1"/>
</dbReference>
<keyword evidence="2" id="KW-0201">Cytochrome c-type biogenesis</keyword>
<dbReference type="AlphaFoldDB" id="A0A4U6QEX2"/>
<proteinExistence type="predicted"/>
<keyword evidence="8" id="KW-1185">Reference proteome</keyword>
<dbReference type="PROSITE" id="PS00194">
    <property type="entry name" value="THIOREDOXIN_1"/>
    <property type="match status" value="1"/>
</dbReference>
<gene>
    <name evidence="7" type="ORF">FDO65_13600</name>
</gene>
<protein>
    <submittedName>
        <fullName evidence="7">TlpA family protein disulfide reductase</fullName>
    </submittedName>
</protein>
<dbReference type="InterPro" id="IPR000866">
    <property type="entry name" value="AhpC/TSA"/>
</dbReference>
<dbReference type="GO" id="GO:0030313">
    <property type="term" value="C:cell envelope"/>
    <property type="evidence" value="ECO:0007669"/>
    <property type="project" value="UniProtKB-SubCell"/>
</dbReference>
<dbReference type="PANTHER" id="PTHR42852:SF6">
    <property type="entry name" value="THIOL:DISULFIDE INTERCHANGE PROTEIN DSBE"/>
    <property type="match status" value="1"/>
</dbReference>
<keyword evidence="4" id="KW-1015">Disulfide bond</keyword>
<dbReference type="InterPro" id="IPR036249">
    <property type="entry name" value="Thioredoxin-like_sf"/>
</dbReference>
<evidence type="ECO:0000313" key="7">
    <source>
        <dbReference type="EMBL" id="TKV58572.1"/>
    </source>
</evidence>
<dbReference type="InterPro" id="IPR017937">
    <property type="entry name" value="Thioredoxin_CS"/>
</dbReference>
<dbReference type="RefSeq" id="WP_137450234.1">
    <property type="nucleotide sequence ID" value="NZ_SZZH01000003.1"/>
</dbReference>
<keyword evidence="3" id="KW-0735">Signal-anchor</keyword>
<reference evidence="7 8" key="1">
    <citation type="submission" date="2019-05" db="EMBL/GenBank/DDBJ databases">
        <title>Nakamurella sp. N5BH11, whole genome shotgun sequence.</title>
        <authorList>
            <person name="Tuo L."/>
        </authorList>
    </citation>
    <scope>NUCLEOTIDE SEQUENCE [LARGE SCALE GENOMIC DNA]</scope>
    <source>
        <strain evidence="7 8">N5BH11</strain>
    </source>
</reference>
<evidence type="ECO:0000313" key="8">
    <source>
        <dbReference type="Proteomes" id="UP000306985"/>
    </source>
</evidence>
<dbReference type="SUPFAM" id="SSF52833">
    <property type="entry name" value="Thioredoxin-like"/>
    <property type="match status" value="1"/>
</dbReference>
<dbReference type="PROSITE" id="PS51257">
    <property type="entry name" value="PROKAR_LIPOPROTEIN"/>
    <property type="match status" value="1"/>
</dbReference>
<dbReference type="PROSITE" id="PS51352">
    <property type="entry name" value="THIOREDOXIN_2"/>
    <property type="match status" value="1"/>
</dbReference>
<evidence type="ECO:0000259" key="6">
    <source>
        <dbReference type="PROSITE" id="PS51352"/>
    </source>
</evidence>
<dbReference type="CDD" id="cd02966">
    <property type="entry name" value="TlpA_like_family"/>
    <property type="match status" value="1"/>
</dbReference>
<keyword evidence="5" id="KW-0676">Redox-active center</keyword>
<evidence type="ECO:0000256" key="1">
    <source>
        <dbReference type="ARBA" id="ARBA00004196"/>
    </source>
</evidence>
<dbReference type="OrthoDB" id="9796554at2"/>
<accession>A0A4U6QEX2</accession>
<feature type="domain" description="Thioredoxin" evidence="6">
    <location>
        <begin position="57"/>
        <end position="200"/>
    </location>
</feature>